<evidence type="ECO:0000256" key="1">
    <source>
        <dbReference type="SAM" id="MobiDB-lite"/>
    </source>
</evidence>
<evidence type="ECO:0000313" key="2">
    <source>
        <dbReference type="Proteomes" id="UP000515180"/>
    </source>
</evidence>
<dbReference type="Proteomes" id="UP000515180">
    <property type="component" value="Unplaced"/>
</dbReference>
<sequence>MEEQLLKKAQEEQEERYQEKQKARKQHEDQMRQEVQRFRLEVLATKSKQLQEERDLKTWETIQRFKRAESDEKYRDEERKKNWDKKMEYGNEIKKYIVSNEKIAERIKEKIAEEKAADVRKIIEKENQKVLDYAEEVINESKGVRPLYPILKVVQDCKREMGLIQPEKREETIVEKPGRKQRVRKCQKFVAEDKIRYL</sequence>
<dbReference type="GeneID" id="105680817"/>
<dbReference type="AlphaFoldDB" id="A0A6P8LEB3"/>
<name>A0A6P8LEB3_BOMIM</name>
<proteinExistence type="predicted"/>
<evidence type="ECO:0000313" key="3">
    <source>
        <dbReference type="RefSeq" id="XP_033176922.1"/>
    </source>
</evidence>
<accession>A0A6P8LEB3</accession>
<protein>
    <submittedName>
        <fullName evidence="3">Trichohyalin-like</fullName>
    </submittedName>
</protein>
<dbReference type="RefSeq" id="XP_033176922.1">
    <property type="nucleotide sequence ID" value="XM_033321031.1"/>
</dbReference>
<keyword evidence="2" id="KW-1185">Reference proteome</keyword>
<reference evidence="3" key="1">
    <citation type="submission" date="2025-08" db="UniProtKB">
        <authorList>
            <consortium name="RefSeq"/>
        </authorList>
    </citation>
    <scope>IDENTIFICATION</scope>
</reference>
<organism evidence="2 3">
    <name type="scientific">Bombus impatiens</name>
    <name type="common">Bumblebee</name>
    <dbReference type="NCBI Taxonomy" id="132113"/>
    <lineage>
        <taxon>Eukaryota</taxon>
        <taxon>Metazoa</taxon>
        <taxon>Ecdysozoa</taxon>
        <taxon>Arthropoda</taxon>
        <taxon>Hexapoda</taxon>
        <taxon>Insecta</taxon>
        <taxon>Pterygota</taxon>
        <taxon>Neoptera</taxon>
        <taxon>Endopterygota</taxon>
        <taxon>Hymenoptera</taxon>
        <taxon>Apocrita</taxon>
        <taxon>Aculeata</taxon>
        <taxon>Apoidea</taxon>
        <taxon>Anthophila</taxon>
        <taxon>Apidae</taxon>
        <taxon>Bombus</taxon>
        <taxon>Pyrobombus</taxon>
    </lineage>
</organism>
<dbReference type="OrthoDB" id="331765at2759"/>
<feature type="region of interest" description="Disordered" evidence="1">
    <location>
        <begin position="1"/>
        <end position="31"/>
    </location>
</feature>
<gene>
    <name evidence="3" type="primary">LOC105680817</name>
</gene>